<accession>A0A0R0CYM9</accession>
<dbReference type="PANTHER" id="PTHR30451:SF5">
    <property type="entry name" value="SLR0019 PROTEIN"/>
    <property type="match status" value="1"/>
</dbReference>
<dbReference type="Proteomes" id="UP000051386">
    <property type="component" value="Unassembled WGS sequence"/>
</dbReference>
<dbReference type="InterPro" id="IPR042186">
    <property type="entry name" value="FimD_plug_dom"/>
</dbReference>
<sequence>MPISAQAADVVAAGAMPDAMLPPPTPLTASQSLYLEVTLNQAPRGLLPFIDQHGRLQALPQVLRQLGFPARGEAPVYLDQLVGVQVRYDARVQTLAIDAPLDQLDLPTASIGARANDIPRASASPGVLLNYDLYATHVEDQSSLALTSELRVFGVGRGTLSNLSLQRRFQDGDARRWRSESVRLDTRWTLDFPEQAVSLEVGDFYSGFLDWSRPVRMGGIQVGRNYGLQPYRVLSPTPSFLGQAVVPSNVELYVDGLRQYSGEVPVGPFQLATQPGISGTGTAQVVITDAFGRSRTVDFDFYGTQQLLARGLTDWSVGVGRLREDYGVRSFAYDDRTLVSATWRHGVTDRFTAEAHAEAGGGLHQAGFGGGWLAGRAGVLTAAYARSQYGDLQGGQYSVGYNWNNRRFNVNLLSRRSHGDYRDLGALQDSLPPDITEQATFGVSLERFGAVSASYLRLRQPDGQDDRYASLFWSRSFAQRWSAYVSANQNLGDSSDRSVYVSLAATLGNNRQASVAVQRNGGEQLYSVDVSQPVPGDGGGNGMGWRVQARQGDRGTGGLAEAGWLTPTGRYSVGAVHEGDSTYGYANAGGALVWMGGHVFAAREVNDAFAVVSTGGIAGVPVRLENREIGVTDRNGLLLVSPLLSWQRNRLSIDTMGLPADIAAERVDDWVTPSQGAGLGVSFGLRRSRAVQFVAQDRAGVALPVGSVVRFGQQGEALVGYDGAVYLQDLPADGRLQVTTPEGPCQLQVSPPPVTASGAIPRLGPVTCTPLPAQETR</sequence>
<evidence type="ECO:0000313" key="3">
    <source>
        <dbReference type="Proteomes" id="UP000051386"/>
    </source>
</evidence>
<evidence type="ECO:0000313" key="2">
    <source>
        <dbReference type="EMBL" id="KRG74777.1"/>
    </source>
</evidence>
<name>A0A0R0CYM9_9GAMM</name>
<dbReference type="GO" id="GO:0009297">
    <property type="term" value="P:pilus assembly"/>
    <property type="evidence" value="ECO:0007669"/>
    <property type="project" value="InterPro"/>
</dbReference>
<dbReference type="PANTHER" id="PTHR30451">
    <property type="entry name" value="OUTER MEMBRANE USHER PROTEIN"/>
    <property type="match status" value="1"/>
</dbReference>
<dbReference type="EMBL" id="LDJK01000020">
    <property type="protein sequence ID" value="KRG74777.1"/>
    <property type="molecule type" value="Genomic_DNA"/>
</dbReference>
<keyword evidence="3" id="KW-1185">Reference proteome</keyword>
<dbReference type="GO" id="GO:0015473">
    <property type="term" value="F:fimbrial usher porin activity"/>
    <property type="evidence" value="ECO:0007669"/>
    <property type="project" value="InterPro"/>
</dbReference>
<organism evidence="2 3">
    <name type="scientific">Stenotrophomonas chelatiphaga</name>
    <dbReference type="NCBI Taxonomy" id="517011"/>
    <lineage>
        <taxon>Bacteria</taxon>
        <taxon>Pseudomonadati</taxon>
        <taxon>Pseudomonadota</taxon>
        <taxon>Gammaproteobacteria</taxon>
        <taxon>Lysobacterales</taxon>
        <taxon>Lysobacteraceae</taxon>
        <taxon>Stenotrophomonas</taxon>
    </lineage>
</organism>
<dbReference type="Gene3D" id="2.60.40.2070">
    <property type="match status" value="1"/>
</dbReference>
<dbReference type="AlphaFoldDB" id="A0A0R0CYM9"/>
<comment type="caution">
    <text evidence="2">The sequence shown here is derived from an EMBL/GenBank/DDBJ whole genome shotgun (WGS) entry which is preliminary data.</text>
</comment>
<dbReference type="InterPro" id="IPR025949">
    <property type="entry name" value="PapC-like_C"/>
</dbReference>
<dbReference type="InterPro" id="IPR043142">
    <property type="entry name" value="PapC-like_C_sf"/>
</dbReference>
<dbReference type="Gene3D" id="2.60.40.3110">
    <property type="match status" value="1"/>
</dbReference>
<dbReference type="GO" id="GO:0009279">
    <property type="term" value="C:cell outer membrane"/>
    <property type="evidence" value="ECO:0007669"/>
    <property type="project" value="TreeGrafter"/>
</dbReference>
<feature type="domain" description="PapC-like C-terminal" evidence="1">
    <location>
        <begin position="696"/>
        <end position="752"/>
    </location>
</feature>
<reference evidence="2 3" key="1">
    <citation type="submission" date="2015-05" db="EMBL/GenBank/DDBJ databases">
        <title>Genome sequencing and analysis of members of genus Stenotrophomonas.</title>
        <authorList>
            <person name="Patil P.P."/>
            <person name="Midha S."/>
            <person name="Patil P.B."/>
        </authorList>
    </citation>
    <scope>NUCLEOTIDE SEQUENCE [LARGE SCALE GENOMIC DNA]</scope>
    <source>
        <strain evidence="2 3">DSM 21508</strain>
    </source>
</reference>
<dbReference type="PATRIC" id="fig|517011.3.peg.925"/>
<proteinExistence type="predicted"/>
<protein>
    <submittedName>
        <fullName evidence="2">Fimbriae usher protein</fullName>
    </submittedName>
</protein>
<dbReference type="Pfam" id="PF13953">
    <property type="entry name" value="PapC_C"/>
    <property type="match status" value="1"/>
</dbReference>
<dbReference type="Pfam" id="PF00577">
    <property type="entry name" value="Usher"/>
    <property type="match status" value="1"/>
</dbReference>
<evidence type="ECO:0000259" key="1">
    <source>
        <dbReference type="Pfam" id="PF13953"/>
    </source>
</evidence>
<gene>
    <name evidence="2" type="ORF">ABB28_06525</name>
</gene>
<dbReference type="Gene3D" id="2.60.40.2610">
    <property type="entry name" value="Outer membrane usher protein FimD, plug domain"/>
    <property type="match status" value="1"/>
</dbReference>
<dbReference type="InterPro" id="IPR000015">
    <property type="entry name" value="Fimb_usher"/>
</dbReference>